<protein>
    <submittedName>
        <fullName evidence="2">Rad53p</fullName>
    </submittedName>
</protein>
<dbReference type="HOGENOM" id="CLU_000288_7_0_1"/>
<reference evidence="2 3" key="1">
    <citation type="submission" date="2014-02" db="EMBL/GenBank/DDBJ databases">
        <title>Single nucleus genome sequencing reveals high similarity among nuclei of an endomycorrhizal fungus.</title>
        <authorList>
            <person name="Lin K."/>
            <person name="Geurts R."/>
            <person name="Zhang Z."/>
            <person name="Limpens E."/>
            <person name="Saunders D.G."/>
            <person name="Mu D."/>
            <person name="Pang E."/>
            <person name="Cao H."/>
            <person name="Cha H."/>
            <person name="Lin T."/>
            <person name="Zhou Q."/>
            <person name="Shang Y."/>
            <person name="Li Y."/>
            <person name="Ivanov S."/>
            <person name="Sharma T."/>
            <person name="Velzen R.V."/>
            <person name="Ruijter N.D."/>
            <person name="Aanen D.K."/>
            <person name="Win J."/>
            <person name="Kamoun S."/>
            <person name="Bisseling T."/>
            <person name="Huang S."/>
        </authorList>
    </citation>
    <scope>NUCLEOTIDE SEQUENCE [LARGE SCALE GENOMIC DNA]</scope>
    <source>
        <strain evidence="3">DAOM197198w</strain>
    </source>
</reference>
<sequence>MESHNLTQKIKMFNQKNYFLVMEYADSGTLKKENFDNLTWNDKYNLAYQLTSAVSCLHNERIVHRDLHSGNVLIHQNTIKLSDFGLSKRIESSSNTKTKFFGCIPYVDPKRFSGRKKNKNSNQTCSFNEKSDIYSVGVLFWEISSGQHHLLLKSTILI</sequence>
<dbReference type="OMA" id="HWMAHEA"/>
<dbReference type="Proteomes" id="UP000022910">
    <property type="component" value="Unassembled WGS sequence"/>
</dbReference>
<proteinExistence type="predicted"/>
<evidence type="ECO:0000313" key="2">
    <source>
        <dbReference type="EMBL" id="EXX51510.1"/>
    </source>
</evidence>
<accession>A0A015ICE4</accession>
<dbReference type="PROSITE" id="PS50011">
    <property type="entry name" value="PROTEIN_KINASE_DOM"/>
    <property type="match status" value="1"/>
</dbReference>
<gene>
    <name evidence="2" type="ORF">RirG_261350</name>
</gene>
<dbReference type="EMBL" id="JEMT01029649">
    <property type="protein sequence ID" value="EXX51510.1"/>
    <property type="molecule type" value="Genomic_DNA"/>
</dbReference>
<dbReference type="OrthoDB" id="10261027at2759"/>
<dbReference type="CDD" id="cd00180">
    <property type="entry name" value="PKc"/>
    <property type="match status" value="1"/>
</dbReference>
<dbReference type="InterPro" id="IPR051681">
    <property type="entry name" value="Ser/Thr_Kinases-Pseudokinases"/>
</dbReference>
<dbReference type="AlphaFoldDB" id="A0A015ICE4"/>
<organism evidence="2 3">
    <name type="scientific">Rhizophagus irregularis (strain DAOM 197198w)</name>
    <name type="common">Glomus intraradices</name>
    <dbReference type="NCBI Taxonomy" id="1432141"/>
    <lineage>
        <taxon>Eukaryota</taxon>
        <taxon>Fungi</taxon>
        <taxon>Fungi incertae sedis</taxon>
        <taxon>Mucoromycota</taxon>
        <taxon>Glomeromycotina</taxon>
        <taxon>Glomeromycetes</taxon>
        <taxon>Glomerales</taxon>
        <taxon>Glomeraceae</taxon>
        <taxon>Rhizophagus</taxon>
    </lineage>
</organism>
<dbReference type="Pfam" id="PF00069">
    <property type="entry name" value="Pkinase"/>
    <property type="match status" value="1"/>
</dbReference>
<evidence type="ECO:0000313" key="3">
    <source>
        <dbReference type="Proteomes" id="UP000022910"/>
    </source>
</evidence>
<dbReference type="GO" id="GO:0004674">
    <property type="term" value="F:protein serine/threonine kinase activity"/>
    <property type="evidence" value="ECO:0007669"/>
    <property type="project" value="TreeGrafter"/>
</dbReference>
<comment type="caution">
    <text evidence="2">The sequence shown here is derived from an EMBL/GenBank/DDBJ whole genome shotgun (WGS) entry which is preliminary data.</text>
</comment>
<name>A0A015ICE4_RHIIW</name>
<dbReference type="Gene3D" id="1.10.510.10">
    <property type="entry name" value="Transferase(Phosphotransferase) domain 1"/>
    <property type="match status" value="1"/>
</dbReference>
<keyword evidence="3" id="KW-1185">Reference proteome</keyword>
<dbReference type="InterPro" id="IPR011009">
    <property type="entry name" value="Kinase-like_dom_sf"/>
</dbReference>
<dbReference type="GO" id="GO:0005524">
    <property type="term" value="F:ATP binding"/>
    <property type="evidence" value="ECO:0007669"/>
    <property type="project" value="InterPro"/>
</dbReference>
<feature type="domain" description="Protein kinase" evidence="1">
    <location>
        <begin position="1"/>
        <end position="158"/>
    </location>
</feature>
<dbReference type="PANTHER" id="PTHR44329">
    <property type="entry name" value="SERINE/THREONINE-PROTEIN KINASE TNNI3K-RELATED"/>
    <property type="match status" value="1"/>
</dbReference>
<dbReference type="InterPro" id="IPR000719">
    <property type="entry name" value="Prot_kinase_dom"/>
</dbReference>
<evidence type="ECO:0000259" key="1">
    <source>
        <dbReference type="PROSITE" id="PS50011"/>
    </source>
</evidence>
<dbReference type="SUPFAM" id="SSF56112">
    <property type="entry name" value="Protein kinase-like (PK-like)"/>
    <property type="match status" value="1"/>
</dbReference>